<dbReference type="SUPFAM" id="SSF51905">
    <property type="entry name" value="FAD/NAD(P)-binding domain"/>
    <property type="match status" value="1"/>
</dbReference>
<keyword evidence="3" id="KW-1185">Reference proteome</keyword>
<dbReference type="InterPro" id="IPR052189">
    <property type="entry name" value="L-asp_N-monooxygenase_NS-form"/>
</dbReference>
<evidence type="ECO:0000313" key="2">
    <source>
        <dbReference type="EMBL" id="ORL46526.1"/>
    </source>
</evidence>
<comment type="caution">
    <text evidence="2">The sequence shown here is derived from an EMBL/GenBank/DDBJ whole genome shotgun (WGS) entry which is preliminary data.</text>
</comment>
<dbReference type="STRING" id="1185767.IIF7_05762"/>
<dbReference type="PANTHER" id="PTHR40254:SF1">
    <property type="entry name" value="BLR0577 PROTEIN"/>
    <property type="match status" value="1"/>
</dbReference>
<accession>A0A1Y1T661</accession>
<name>A0A1Y1T661_9FLAO</name>
<dbReference type="Pfam" id="PF13454">
    <property type="entry name" value="NAD_binding_9"/>
    <property type="match status" value="1"/>
</dbReference>
<dbReference type="Proteomes" id="UP000192746">
    <property type="component" value="Unassembled WGS sequence"/>
</dbReference>
<organism evidence="2 3">
    <name type="scientific">Zunongwangia atlantica 22II14-10F7</name>
    <dbReference type="NCBI Taxonomy" id="1185767"/>
    <lineage>
        <taxon>Bacteria</taxon>
        <taxon>Pseudomonadati</taxon>
        <taxon>Bacteroidota</taxon>
        <taxon>Flavobacteriia</taxon>
        <taxon>Flavobacteriales</taxon>
        <taxon>Flavobacteriaceae</taxon>
        <taxon>Zunongwangia</taxon>
    </lineage>
</organism>
<dbReference type="Gene3D" id="3.50.50.60">
    <property type="entry name" value="FAD/NAD(P)-binding domain"/>
    <property type="match status" value="1"/>
</dbReference>
<dbReference type="PANTHER" id="PTHR40254">
    <property type="entry name" value="BLR0577 PROTEIN"/>
    <property type="match status" value="1"/>
</dbReference>
<dbReference type="InterPro" id="IPR038732">
    <property type="entry name" value="HpyO/CreE_NAD-binding"/>
</dbReference>
<evidence type="ECO:0000313" key="3">
    <source>
        <dbReference type="Proteomes" id="UP000192746"/>
    </source>
</evidence>
<gene>
    <name evidence="2" type="ORF">IIF7_05762</name>
</gene>
<evidence type="ECO:0000259" key="1">
    <source>
        <dbReference type="Pfam" id="PF13454"/>
    </source>
</evidence>
<dbReference type="InterPro" id="IPR036188">
    <property type="entry name" value="FAD/NAD-bd_sf"/>
</dbReference>
<reference evidence="2 3" key="1">
    <citation type="submission" date="2013-04" db="EMBL/GenBank/DDBJ databases">
        <title>Zunongwangia sp. 22II14-10F7 Genome Sequencing.</title>
        <authorList>
            <person name="Lai Q."/>
            <person name="Shao Z."/>
        </authorList>
    </citation>
    <scope>NUCLEOTIDE SEQUENCE [LARGE SCALE GENOMIC DNA]</scope>
    <source>
        <strain evidence="2 3">22II14-10F7</strain>
    </source>
</reference>
<dbReference type="EMBL" id="ARYN01000004">
    <property type="protein sequence ID" value="ORL46526.1"/>
    <property type="molecule type" value="Genomic_DNA"/>
</dbReference>
<dbReference type="AlphaFoldDB" id="A0A1Y1T661"/>
<sequence length="516" mass="58492">MIKLPKKREKEMKKIAIIGGGACGSAALIELLIQSRTAKLEKEVSFVFIERREKAGYGLAFGSKQRTHILNTQADLMGVYANEPAHFAEWLKEHGGKYRSDVKSESDEENAYTSRILYGHYVAEQLEKNIEIANKNDIKVERIQAEAFDIERLENEKLVIHLTNNSTTEVDEVLLAPGTPKPNTFKQFKDNKNYIDFPWPTSRLIENTAKNDHVGVLGTSLSAIDTVMSLVDNGHKGKITMFSPDGMLPRVQPDENKDFERRFLTLANLHQIKREKGHAPRAKELFRLFIKDVEEAEGKAIDWKSLNRDSKDQLPLLEYDIEIAKKGGDSLLNMAYSMRYDTSTIWSWMSLHEQIIFTKWLGRHWTITRHAIPLHNAKRLAKLMKEGQLQIIPQNNKVEFLNDENCFEIITGKDGVFKIDKLVNATGSAGKLEEMNNVLVENLLKKKYLKPHPIGGAVINPHTMQCISKNGGSHIYAVGHLVNGMLMDVNAVWFNVKTIARLASEIIFKTTTDGDI</sequence>
<protein>
    <recommendedName>
        <fullName evidence="1">FAD-dependent urate hydroxylase HpyO/Asp monooxygenase CreE-like FAD/NAD(P)-binding domain-containing protein</fullName>
    </recommendedName>
</protein>
<feature type="domain" description="FAD-dependent urate hydroxylase HpyO/Asp monooxygenase CreE-like FAD/NAD(P)-binding" evidence="1">
    <location>
        <begin position="16"/>
        <end position="179"/>
    </location>
</feature>
<proteinExistence type="predicted"/>